<dbReference type="Gene3D" id="3.40.50.720">
    <property type="entry name" value="NAD(P)-binding Rossmann-like Domain"/>
    <property type="match status" value="1"/>
</dbReference>
<reference evidence="4 5" key="1">
    <citation type="submission" date="2015-01" db="EMBL/GenBank/DDBJ databases">
        <title>Paenibacillus swuensis/DY6/whole genome sequencing.</title>
        <authorList>
            <person name="Kim M.K."/>
            <person name="Srinivasan S."/>
            <person name="Lee J.-J."/>
        </authorList>
    </citation>
    <scope>NUCLEOTIDE SEQUENCE [LARGE SCALE GENOMIC DNA]</scope>
    <source>
        <strain evidence="4 5">DY6</strain>
    </source>
</reference>
<dbReference type="InterPro" id="IPR000683">
    <property type="entry name" value="Gfo/Idh/MocA-like_OxRdtase_N"/>
</dbReference>
<protein>
    <submittedName>
        <fullName evidence="4">Oxidoreductase</fullName>
    </submittedName>
</protein>
<dbReference type="GO" id="GO:0016491">
    <property type="term" value="F:oxidoreductase activity"/>
    <property type="evidence" value="ECO:0007669"/>
    <property type="project" value="UniProtKB-KW"/>
</dbReference>
<evidence type="ECO:0000313" key="5">
    <source>
        <dbReference type="Proteomes" id="UP000076927"/>
    </source>
</evidence>
<evidence type="ECO:0000259" key="3">
    <source>
        <dbReference type="Pfam" id="PF22725"/>
    </source>
</evidence>
<evidence type="ECO:0000256" key="1">
    <source>
        <dbReference type="ARBA" id="ARBA00023002"/>
    </source>
</evidence>
<dbReference type="Gene3D" id="3.30.360.10">
    <property type="entry name" value="Dihydrodipicolinate Reductase, domain 2"/>
    <property type="match status" value="1"/>
</dbReference>
<dbReference type="SUPFAM" id="SSF55347">
    <property type="entry name" value="Glyceraldehyde-3-phosphate dehydrogenase-like, C-terminal domain"/>
    <property type="match status" value="1"/>
</dbReference>
<sequence length="361" mass="39992">MKPIRFAFVGLGAIAKTHIVALRALPVIMNLPYVPVLDTLVTRNPDEKRAQAEAMGFKHVVSSLDEALESRDIDVVDICTPNAMHFEDAMKAANAGKAIYLEKPLTERYESSQQLTSRISEKITNQVALVYRFHPGVIRIREALRLGLIGEALQCQVSYRRSGYLNAERPVSWRLSSDVSGGGAITDLGVHVLDVIRHLLGEIDSVKGSLNTFVKRRPTDATLANWVDMKVDDYAMMNVKLASGLEASAEVSRIAWGSEAFEINIYGTKGSITCDLEKEYFPNIRMLDGSSPAAVKPQELSLVPDDKTTMGMSLDCHLGGLNHFLHRLSGDRRFNGLAPQVQDCLIAEYWIDQVLKDHAKK</sequence>
<evidence type="ECO:0000313" key="4">
    <source>
        <dbReference type="EMBL" id="ANE47859.1"/>
    </source>
</evidence>
<dbReference type="Pfam" id="PF01408">
    <property type="entry name" value="GFO_IDH_MocA"/>
    <property type="match status" value="1"/>
</dbReference>
<evidence type="ECO:0000259" key="2">
    <source>
        <dbReference type="Pfam" id="PF01408"/>
    </source>
</evidence>
<proteinExistence type="predicted"/>
<accession>A0A172TLB4</accession>
<dbReference type="KEGG" id="pswu:SY83_17935"/>
<organism evidence="4 5">
    <name type="scientific">Paenibacillus swuensis</name>
    <dbReference type="NCBI Taxonomy" id="1178515"/>
    <lineage>
        <taxon>Bacteria</taxon>
        <taxon>Bacillati</taxon>
        <taxon>Bacillota</taxon>
        <taxon>Bacilli</taxon>
        <taxon>Bacillales</taxon>
        <taxon>Paenibacillaceae</taxon>
        <taxon>Paenibacillus</taxon>
    </lineage>
</organism>
<dbReference type="PANTHER" id="PTHR43818">
    <property type="entry name" value="BCDNA.GH03377"/>
    <property type="match status" value="1"/>
</dbReference>
<dbReference type="InterPro" id="IPR050463">
    <property type="entry name" value="Gfo/Idh/MocA_oxidrdct_glycsds"/>
</dbReference>
<dbReference type="RefSeq" id="WP_068609007.1">
    <property type="nucleotide sequence ID" value="NZ_CP011388.1"/>
</dbReference>
<dbReference type="InterPro" id="IPR036291">
    <property type="entry name" value="NAD(P)-bd_dom_sf"/>
</dbReference>
<dbReference type="GO" id="GO:0000166">
    <property type="term" value="F:nucleotide binding"/>
    <property type="evidence" value="ECO:0007669"/>
    <property type="project" value="InterPro"/>
</dbReference>
<dbReference type="STRING" id="1178515.SY83_17935"/>
<keyword evidence="5" id="KW-1185">Reference proteome</keyword>
<dbReference type="EMBL" id="CP011388">
    <property type="protein sequence ID" value="ANE47859.1"/>
    <property type="molecule type" value="Genomic_DNA"/>
</dbReference>
<dbReference type="InterPro" id="IPR055170">
    <property type="entry name" value="GFO_IDH_MocA-like_dom"/>
</dbReference>
<name>A0A172TLB4_9BACL</name>
<feature type="domain" description="Gfo/Idh/MocA-like oxidoreductase N-terminal" evidence="2">
    <location>
        <begin position="4"/>
        <end position="121"/>
    </location>
</feature>
<dbReference type="Proteomes" id="UP000076927">
    <property type="component" value="Chromosome"/>
</dbReference>
<dbReference type="SUPFAM" id="SSF51735">
    <property type="entry name" value="NAD(P)-binding Rossmann-fold domains"/>
    <property type="match status" value="1"/>
</dbReference>
<feature type="domain" description="GFO/IDH/MocA-like oxidoreductase" evidence="3">
    <location>
        <begin position="139"/>
        <end position="272"/>
    </location>
</feature>
<dbReference type="Pfam" id="PF22725">
    <property type="entry name" value="GFO_IDH_MocA_C3"/>
    <property type="match status" value="1"/>
</dbReference>
<keyword evidence="1" id="KW-0560">Oxidoreductase</keyword>
<dbReference type="AlphaFoldDB" id="A0A172TLB4"/>
<dbReference type="OrthoDB" id="9815825at2"/>
<dbReference type="PATRIC" id="fig|1178515.4.peg.3615"/>
<gene>
    <name evidence="4" type="ORF">SY83_17935</name>
</gene>
<dbReference type="PANTHER" id="PTHR43818:SF11">
    <property type="entry name" value="BCDNA.GH03377"/>
    <property type="match status" value="1"/>
</dbReference>